<protein>
    <submittedName>
        <fullName evidence="1">DUF3383 domain-containing protein</fullName>
    </submittedName>
</protein>
<dbReference type="InterPro" id="IPR021808">
    <property type="entry name" value="DUF3383"/>
</dbReference>
<accession>A0A5B9E2X7</accession>
<gene>
    <name evidence="1" type="ORF">CS053_08775</name>
</gene>
<organism evidence="1 2">
    <name type="scientific">Rhodanobacter glycinis</name>
    <dbReference type="NCBI Taxonomy" id="582702"/>
    <lineage>
        <taxon>Bacteria</taxon>
        <taxon>Pseudomonadati</taxon>
        <taxon>Pseudomonadota</taxon>
        <taxon>Gammaproteobacteria</taxon>
        <taxon>Lysobacterales</taxon>
        <taxon>Rhodanobacteraceae</taxon>
        <taxon>Rhodanobacter</taxon>
    </lineage>
</organism>
<proteinExistence type="predicted"/>
<dbReference type="Proteomes" id="UP000321807">
    <property type="component" value="Chromosome"/>
</dbReference>
<reference evidence="1 2" key="1">
    <citation type="submission" date="2019-08" db="EMBL/GenBank/DDBJ databases">
        <title>Complete genome sequence of Rhodanobacter glycinis strain T01E-68 isolated from tomato root.</title>
        <authorList>
            <person name="Weon H.-Y."/>
            <person name="Lee S.A."/>
        </authorList>
    </citation>
    <scope>NUCLEOTIDE SEQUENCE [LARGE SCALE GENOMIC DNA]</scope>
    <source>
        <strain evidence="1 2">T01E-68</strain>
    </source>
</reference>
<name>A0A5B9E2X7_9GAMM</name>
<dbReference type="AlphaFoldDB" id="A0A5B9E2X7"/>
<dbReference type="Pfam" id="PF11863">
    <property type="entry name" value="DUF3383"/>
    <property type="match status" value="1"/>
</dbReference>
<sequence length="495" mass="50897">MSKGLSVADVVNVDIVLTPLAAAVRNFGALLIMGSSSVIDTTERVRQYSTLNAIATDFGSTAPEYLAAQAFFSQSPQPSLVYVGVFAQTATAGRLQGGVRTATQQSLTLFTAVTDGALDISIDGVAKTLTAVDFSADGSLNAVASTLTTDLAGAGTVTWDATHSQFVLTSATTGSASSVSFSTAPGAGTDLGPLFGFDAASGGRTAPGSAIETAAAGAQACAAASPDWYGLMAAPLTDLADSDHEAIAAYIEGASPSRIYGLTTQSAAVLDSGNSSDIASALKASAYKRTLVQYSSSSKYAVASLFGRAFTVDFTANNTAITLKFKQEPGITAETLTEAQAAALTTKNCNVFVNYSNSTAIIQQGVMCSGDFIDERQGLDWLQNDVQTAIYNLLYTSPTKVPQTDAGVNQIVTTVDSVLDQAVANGLLAPGTWNAPGFGALKQGQTLAKGYYVYAPPVSSQSQADREARKAPTLQAAVKLAGAVHFADVVINVNR</sequence>
<evidence type="ECO:0000313" key="1">
    <source>
        <dbReference type="EMBL" id="QEE24587.1"/>
    </source>
</evidence>
<dbReference type="EMBL" id="CP042807">
    <property type="protein sequence ID" value="QEE24587.1"/>
    <property type="molecule type" value="Genomic_DNA"/>
</dbReference>
<evidence type="ECO:0000313" key="2">
    <source>
        <dbReference type="Proteomes" id="UP000321807"/>
    </source>
</evidence>
<dbReference type="KEGG" id="rgl:CS053_08775"/>
<dbReference type="RefSeq" id="WP_147627177.1">
    <property type="nucleotide sequence ID" value="NZ_CP042807.1"/>
</dbReference>